<keyword evidence="5" id="KW-1185">Reference proteome</keyword>
<feature type="compositionally biased region" description="Acidic residues" evidence="1">
    <location>
        <begin position="633"/>
        <end position="661"/>
    </location>
</feature>
<keyword evidence="2" id="KW-0812">Transmembrane</keyword>
<evidence type="ECO:0000256" key="3">
    <source>
        <dbReference type="SAM" id="SignalP"/>
    </source>
</evidence>
<feature type="compositionally biased region" description="Polar residues" evidence="1">
    <location>
        <begin position="1420"/>
        <end position="1441"/>
    </location>
</feature>
<feature type="compositionally biased region" description="Basic and acidic residues" evidence="1">
    <location>
        <begin position="1214"/>
        <end position="1232"/>
    </location>
</feature>
<organism evidence="4 5">
    <name type="scientific">Seminavis robusta</name>
    <dbReference type="NCBI Taxonomy" id="568900"/>
    <lineage>
        <taxon>Eukaryota</taxon>
        <taxon>Sar</taxon>
        <taxon>Stramenopiles</taxon>
        <taxon>Ochrophyta</taxon>
        <taxon>Bacillariophyta</taxon>
        <taxon>Bacillariophyceae</taxon>
        <taxon>Bacillariophycidae</taxon>
        <taxon>Naviculales</taxon>
        <taxon>Naviculaceae</taxon>
        <taxon>Seminavis</taxon>
    </lineage>
</organism>
<reference evidence="4" key="1">
    <citation type="submission" date="2020-06" db="EMBL/GenBank/DDBJ databases">
        <authorList>
            <consortium name="Plant Systems Biology data submission"/>
        </authorList>
    </citation>
    <scope>NUCLEOTIDE SEQUENCE</scope>
    <source>
        <strain evidence="4">D6</strain>
    </source>
</reference>
<feature type="compositionally biased region" description="Low complexity" evidence="1">
    <location>
        <begin position="554"/>
        <end position="598"/>
    </location>
</feature>
<feature type="compositionally biased region" description="Low complexity" evidence="1">
    <location>
        <begin position="440"/>
        <end position="451"/>
    </location>
</feature>
<feature type="chain" id="PRO_5040379969" evidence="3">
    <location>
        <begin position="29"/>
        <end position="1464"/>
    </location>
</feature>
<feature type="compositionally biased region" description="Basic and acidic residues" evidence="1">
    <location>
        <begin position="274"/>
        <end position="285"/>
    </location>
</feature>
<feature type="region of interest" description="Disordered" evidence="1">
    <location>
        <begin position="1086"/>
        <end position="1288"/>
    </location>
</feature>
<feature type="compositionally biased region" description="Acidic residues" evidence="1">
    <location>
        <begin position="369"/>
        <end position="379"/>
    </location>
</feature>
<feature type="compositionally biased region" description="Acidic residues" evidence="1">
    <location>
        <begin position="613"/>
        <end position="626"/>
    </location>
</feature>
<feature type="compositionally biased region" description="Acidic residues" evidence="1">
    <location>
        <begin position="1144"/>
        <end position="1165"/>
    </location>
</feature>
<gene>
    <name evidence="4" type="ORF">SEMRO_651_G181610.1</name>
</gene>
<evidence type="ECO:0000313" key="5">
    <source>
        <dbReference type="Proteomes" id="UP001153069"/>
    </source>
</evidence>
<feature type="compositionally biased region" description="Basic and acidic residues" evidence="1">
    <location>
        <begin position="1186"/>
        <end position="1206"/>
    </location>
</feature>
<keyword evidence="3" id="KW-0732">Signal</keyword>
<feature type="region of interest" description="Disordered" evidence="1">
    <location>
        <begin position="1406"/>
        <end position="1441"/>
    </location>
</feature>
<dbReference type="Proteomes" id="UP001153069">
    <property type="component" value="Unassembled WGS sequence"/>
</dbReference>
<feature type="compositionally biased region" description="Polar residues" evidence="1">
    <location>
        <begin position="124"/>
        <end position="141"/>
    </location>
</feature>
<feature type="compositionally biased region" description="Acidic residues" evidence="1">
    <location>
        <begin position="1118"/>
        <end position="1127"/>
    </location>
</feature>
<feature type="region of interest" description="Disordered" evidence="1">
    <location>
        <begin position="1339"/>
        <end position="1377"/>
    </location>
</feature>
<feature type="region of interest" description="Disordered" evidence="1">
    <location>
        <begin position="274"/>
        <end position="297"/>
    </location>
</feature>
<feature type="compositionally biased region" description="Polar residues" evidence="1">
    <location>
        <begin position="452"/>
        <end position="464"/>
    </location>
</feature>
<keyword evidence="2" id="KW-0472">Membrane</keyword>
<dbReference type="EMBL" id="CAICTM010000650">
    <property type="protein sequence ID" value="CAB9514405.1"/>
    <property type="molecule type" value="Genomic_DNA"/>
</dbReference>
<comment type="caution">
    <text evidence="4">The sequence shown here is derived from an EMBL/GenBank/DDBJ whole genome shotgun (WGS) entry which is preliminary data.</text>
</comment>
<feature type="compositionally biased region" description="Low complexity" evidence="1">
    <location>
        <begin position="171"/>
        <end position="194"/>
    </location>
</feature>
<feature type="signal peptide" evidence="3">
    <location>
        <begin position="1"/>
        <end position="28"/>
    </location>
</feature>
<feature type="compositionally biased region" description="Polar residues" evidence="1">
    <location>
        <begin position="531"/>
        <end position="540"/>
    </location>
</feature>
<feature type="compositionally biased region" description="Low complexity" evidence="1">
    <location>
        <begin position="415"/>
        <end position="433"/>
    </location>
</feature>
<feature type="region of interest" description="Disordered" evidence="1">
    <location>
        <begin position="613"/>
        <end position="688"/>
    </location>
</feature>
<feature type="compositionally biased region" description="Basic and acidic residues" evidence="1">
    <location>
        <begin position="106"/>
        <end position="121"/>
    </location>
</feature>
<proteinExistence type="predicted"/>
<feature type="compositionally biased region" description="Low complexity" evidence="1">
    <location>
        <begin position="344"/>
        <end position="358"/>
    </location>
</feature>
<feature type="region of interest" description="Disordered" evidence="1">
    <location>
        <begin position="28"/>
        <end position="244"/>
    </location>
</feature>
<feature type="compositionally biased region" description="Low complexity" evidence="1">
    <location>
        <begin position="476"/>
        <end position="494"/>
    </location>
</feature>
<protein>
    <submittedName>
        <fullName evidence="4">Uncharacterized protein</fullName>
    </submittedName>
</protein>
<feature type="compositionally biased region" description="Gly residues" evidence="1">
    <location>
        <begin position="495"/>
        <end position="504"/>
    </location>
</feature>
<name>A0A9N8HJC1_9STRA</name>
<keyword evidence="2" id="KW-1133">Transmembrane helix</keyword>
<accession>A0A9N8HJC1</accession>
<feature type="region of interest" description="Disordered" evidence="1">
    <location>
        <begin position="335"/>
        <end position="600"/>
    </location>
</feature>
<feature type="compositionally biased region" description="Acidic residues" evidence="1">
    <location>
        <begin position="668"/>
        <end position="681"/>
    </location>
</feature>
<evidence type="ECO:0000256" key="1">
    <source>
        <dbReference type="SAM" id="MobiDB-lite"/>
    </source>
</evidence>
<feature type="transmembrane region" description="Helical" evidence="2">
    <location>
        <begin position="979"/>
        <end position="1001"/>
    </location>
</feature>
<feature type="compositionally biased region" description="Basic and acidic residues" evidence="1">
    <location>
        <begin position="380"/>
        <end position="389"/>
    </location>
</feature>
<evidence type="ECO:0000313" key="4">
    <source>
        <dbReference type="EMBL" id="CAB9514405.1"/>
    </source>
</evidence>
<sequence length="1464" mass="159054">MRNGFQWRRSSLLSGFLLVLLSVGSVNSFGRPRHDPIKRPAAATSGRKNVRESDVVGPRSGRSGVRTSLHHDEEEEDGGVGRKTHRESFFRSSKTNSNGNAAKPPRKIEPEKTEPGTKDATDLEVTTRSSDSQFHATRTENGGSGAILTRHNHAASSNAIVSVEPKKDRTAGLGRTSSAGGTSSGNPGPTSSNTKGERRGRPGQSRAFGHGSNNQRNIHLGNRDNDDNRKTRRGLKARGGVGSLQVKPNAVKAGKRAVGSGSPIDCLERAGKKCKRGGGEQRAGEVRGPTLTQEGGEEKLVEPDFSLAEEDADEVRQELSSSTIAWIHNVGGTVDDASKRFYGSSSSTKTESTASGTTDQSAGLVEVDATGEEVDENEIAEDRKGKDVTVEVSEFTPRAIPNRYGGVHNQHSTYIGQNTQQGQIQQTGNQGQQLPYVNPNSQGQQGGNQNQDFTSFQSGNQMQNYAYPLPSNPNEQNQNQQQASTQSQTVQSATGGQGGQGGQAAGDQPAWVAGYYQQKGSIYSDHPAEESTAQEQPQNVGASGGASGSGTQLQSVSSVTAAVQSTNSQQPEATETETSAAEDTGSGFDPDGPPGDSSANAYEFYKEWFQDIDEMDTGGDGGEGDGSDVGFYAEDDGTNQDAFFDEDDEVDENVEGGDGTESDFSSFFDDEEDEDYDEDGDGMGGGQGDIDPTASVVPGPYLSFFGSSTLAPIVFPSENGTIEAAGATQVTGDLSGNNPTLVPAGIDQTNGSAQPPSTITGTETTLLEQDSTSTLQTEDEGGTTFFYETVAASPVYVETTGLSDLHAHKEEVFQSLEPLLSRHLESLFGENFIESYQMTITYVRSEDSVHQLRRGSDAKTFVTQLVVFVVFHLRTLSEDDISIFTETVASEAVEQFFDESNPELKSFLRILNAKGLNVREIHAQGQPHPPRNHAMEHGISHITPSNTTAPPEPEALEEEADEGVWSFFTNLFESVGPRVAIIAAAASGLFVVVAVAAAVCYNKSRRRRLAGRGRYILDSASDVASEYGSRAQHSIQSMKSRIQHTGSRASGYLSFGTKSSSGSSVMSDASSKLSYIQPAAIQRRKNRVISVPQEDDTPLQGRQDDDFGMEGNKPESVYDIDIDDEDDFRGVRHQAKHKKREIDIAQDEDEDVDEESDSSDSSDDDTISRQSKLSLDRISIARSSKKIAEPVRKLRPVQERRVEPPRKLKVTQKNRVEPARRKQKVVDKKRYMPAETFEDDHDDDEYDAADLHDDEFGAEQGSVHILKSVSRASSHSESSRGDPDSFVNSVPVYDVESIAQSSMTSASKSIYRRDADDYLMTQKSFVPLSPLSSLLAEAMGESPKSLTHTASRPRSPPRARRRGMDPPPSHSYTTDNYHYGYRITPPSSMHDIMPDEYINKKRWQDDEEDTTVNLPDHVSSGATQYSMSTRHSNTESSYMSGMTTERQLVVYEGEEQGKNEHYRY</sequence>
<evidence type="ECO:0000256" key="2">
    <source>
        <dbReference type="SAM" id="Phobius"/>
    </source>
</evidence>
<feature type="compositionally biased region" description="Polar residues" evidence="1">
    <location>
        <begin position="90"/>
        <end position="100"/>
    </location>
</feature>
<feature type="compositionally biased region" description="Acidic residues" evidence="1">
    <location>
        <begin position="1236"/>
        <end position="1248"/>
    </location>
</feature>